<dbReference type="RefSeq" id="WP_051612546.1">
    <property type="nucleotide sequence ID" value="NZ_ARYM01000012.1"/>
</dbReference>
<dbReference type="STRING" id="1280954.HPO_11389"/>
<dbReference type="SUPFAM" id="SSF55729">
    <property type="entry name" value="Acyl-CoA N-acyltransferases (Nat)"/>
    <property type="match status" value="1"/>
</dbReference>
<keyword evidence="1 4" id="KW-0808">Transferase</keyword>
<dbReference type="InterPro" id="IPR016181">
    <property type="entry name" value="Acyl_CoA_acyltransferase"/>
</dbReference>
<name>A0A062VD27_9PROT</name>
<dbReference type="Proteomes" id="UP000027100">
    <property type="component" value="Unassembled WGS sequence"/>
</dbReference>
<dbReference type="PATRIC" id="fig|1280954.3.peg.2308"/>
<dbReference type="PROSITE" id="PS51186">
    <property type="entry name" value="GNAT"/>
    <property type="match status" value="1"/>
</dbReference>
<gene>
    <name evidence="4" type="ORF">HPO_11389</name>
</gene>
<dbReference type="Pfam" id="PF00583">
    <property type="entry name" value="Acetyltransf_1"/>
    <property type="match status" value="1"/>
</dbReference>
<evidence type="ECO:0000259" key="3">
    <source>
        <dbReference type="PROSITE" id="PS51186"/>
    </source>
</evidence>
<sequence>MSIRRPPAGYETAGAAPEEIPALIAIDLAAGKIFEGTGLLPEAQLDDHVPANVLREAMQTGHLHTVRDRKGNLAGFALTSVREGWLYLDQISVDPAYGRQGIGSALIGRVMLEAKDRGLKRVTLSTFRDPPWNGPFYRKNGFRELPRKKMEKWMIEIESIQDDNGLNVRDRCFMARRLGWL</sequence>
<comment type="caution">
    <text evidence="4">The sequence shown here is derived from an EMBL/GenBank/DDBJ whole genome shotgun (WGS) entry which is preliminary data.</text>
</comment>
<dbReference type="eggNOG" id="COG0456">
    <property type="taxonomic scope" value="Bacteria"/>
</dbReference>
<dbReference type="CDD" id="cd04301">
    <property type="entry name" value="NAT_SF"/>
    <property type="match status" value="1"/>
</dbReference>
<feature type="domain" description="N-acetyltransferase" evidence="3">
    <location>
        <begin position="18"/>
        <end position="164"/>
    </location>
</feature>
<evidence type="ECO:0000313" key="5">
    <source>
        <dbReference type="Proteomes" id="UP000027100"/>
    </source>
</evidence>
<evidence type="ECO:0000256" key="1">
    <source>
        <dbReference type="ARBA" id="ARBA00022679"/>
    </source>
</evidence>
<accession>A0A062VD27</accession>
<protein>
    <submittedName>
        <fullName evidence="4">Acetyltransferase</fullName>
    </submittedName>
</protein>
<dbReference type="InterPro" id="IPR000182">
    <property type="entry name" value="GNAT_dom"/>
</dbReference>
<dbReference type="PANTHER" id="PTHR43800">
    <property type="entry name" value="PEPTIDYL-LYSINE N-ACETYLTRANSFERASE YJAB"/>
    <property type="match status" value="1"/>
</dbReference>
<dbReference type="EMBL" id="ARYM01000012">
    <property type="protein sequence ID" value="KCZ98203.1"/>
    <property type="molecule type" value="Genomic_DNA"/>
</dbReference>
<dbReference type="Gene3D" id="3.40.630.30">
    <property type="match status" value="1"/>
</dbReference>
<keyword evidence="2" id="KW-0012">Acyltransferase</keyword>
<evidence type="ECO:0000256" key="2">
    <source>
        <dbReference type="ARBA" id="ARBA00023315"/>
    </source>
</evidence>
<dbReference type="PANTHER" id="PTHR43800:SF1">
    <property type="entry name" value="PEPTIDYL-LYSINE N-ACETYLTRANSFERASE YJAB"/>
    <property type="match status" value="1"/>
</dbReference>
<organism evidence="4 5">
    <name type="scientific">Hyphomonas polymorpha PS728</name>
    <dbReference type="NCBI Taxonomy" id="1280954"/>
    <lineage>
        <taxon>Bacteria</taxon>
        <taxon>Pseudomonadati</taxon>
        <taxon>Pseudomonadota</taxon>
        <taxon>Alphaproteobacteria</taxon>
        <taxon>Hyphomonadales</taxon>
        <taxon>Hyphomonadaceae</taxon>
        <taxon>Hyphomonas</taxon>
    </lineage>
</organism>
<keyword evidence="5" id="KW-1185">Reference proteome</keyword>
<reference evidence="4 5" key="1">
    <citation type="journal article" date="2014" name="Antonie Van Leeuwenhoek">
        <title>Hyphomonas beringensis sp. nov. and Hyphomonas chukchiensis sp. nov., isolated from surface seawater of the Bering Sea and Chukchi Sea.</title>
        <authorList>
            <person name="Li C."/>
            <person name="Lai Q."/>
            <person name="Li G."/>
            <person name="Dong C."/>
            <person name="Wang J."/>
            <person name="Liao Y."/>
            <person name="Shao Z."/>
        </authorList>
    </citation>
    <scope>NUCLEOTIDE SEQUENCE [LARGE SCALE GENOMIC DNA]</scope>
    <source>
        <strain evidence="4 5">PS728</strain>
    </source>
</reference>
<dbReference type="GO" id="GO:0016747">
    <property type="term" value="F:acyltransferase activity, transferring groups other than amino-acyl groups"/>
    <property type="evidence" value="ECO:0007669"/>
    <property type="project" value="InterPro"/>
</dbReference>
<dbReference type="OrthoDB" id="572496at2"/>
<proteinExistence type="predicted"/>
<evidence type="ECO:0000313" key="4">
    <source>
        <dbReference type="EMBL" id="KCZ98203.1"/>
    </source>
</evidence>
<dbReference type="AlphaFoldDB" id="A0A062VD27"/>